<dbReference type="AlphaFoldDB" id="A0A919W498"/>
<comment type="similarity">
    <text evidence="2 7">Belongs to the group II decarboxylase family.</text>
</comment>
<evidence type="ECO:0000256" key="2">
    <source>
        <dbReference type="ARBA" id="ARBA00009533"/>
    </source>
</evidence>
<dbReference type="GO" id="GO:0019752">
    <property type="term" value="P:carboxylic acid metabolic process"/>
    <property type="evidence" value="ECO:0007669"/>
    <property type="project" value="InterPro"/>
</dbReference>
<evidence type="ECO:0000256" key="1">
    <source>
        <dbReference type="ARBA" id="ARBA00001933"/>
    </source>
</evidence>
<comment type="cofactor">
    <cofactor evidence="1 6 7">
        <name>pyridoxal 5'-phosphate</name>
        <dbReference type="ChEBI" id="CHEBI:597326"/>
    </cofactor>
</comment>
<dbReference type="GO" id="GO:0030170">
    <property type="term" value="F:pyridoxal phosphate binding"/>
    <property type="evidence" value="ECO:0007669"/>
    <property type="project" value="InterPro"/>
</dbReference>
<evidence type="ECO:0000313" key="8">
    <source>
        <dbReference type="EMBL" id="GIM95702.1"/>
    </source>
</evidence>
<keyword evidence="4 6" id="KW-0663">Pyridoxal phosphate</keyword>
<organism evidence="8 9">
    <name type="scientific">Paractinoplanes toevensis</name>
    <dbReference type="NCBI Taxonomy" id="571911"/>
    <lineage>
        <taxon>Bacteria</taxon>
        <taxon>Bacillati</taxon>
        <taxon>Actinomycetota</taxon>
        <taxon>Actinomycetes</taxon>
        <taxon>Micromonosporales</taxon>
        <taxon>Micromonosporaceae</taxon>
        <taxon>Paractinoplanes</taxon>
    </lineage>
</organism>
<dbReference type="Pfam" id="PF00282">
    <property type="entry name" value="Pyridoxal_deC"/>
    <property type="match status" value="1"/>
</dbReference>
<dbReference type="EMBL" id="BOQN01000097">
    <property type="protein sequence ID" value="GIM95702.1"/>
    <property type="molecule type" value="Genomic_DNA"/>
</dbReference>
<dbReference type="PANTHER" id="PTHR46101:SF2">
    <property type="entry name" value="SERINE DECARBOXYLASE"/>
    <property type="match status" value="1"/>
</dbReference>
<feature type="modified residue" description="N6-(pyridoxal phosphate)lysine" evidence="6">
    <location>
        <position position="246"/>
    </location>
</feature>
<dbReference type="GO" id="GO:0004058">
    <property type="term" value="F:aromatic-L-amino-acid decarboxylase activity"/>
    <property type="evidence" value="ECO:0007669"/>
    <property type="project" value="UniProtKB-ARBA"/>
</dbReference>
<keyword evidence="5 7" id="KW-0456">Lyase</keyword>
<accession>A0A919W498</accession>
<evidence type="ECO:0000256" key="3">
    <source>
        <dbReference type="ARBA" id="ARBA00022793"/>
    </source>
</evidence>
<evidence type="ECO:0000256" key="6">
    <source>
        <dbReference type="PIRSR" id="PIRSR602129-50"/>
    </source>
</evidence>
<proteinExistence type="inferred from homology"/>
<dbReference type="InterPro" id="IPR002129">
    <property type="entry name" value="PyrdxlP-dep_de-COase"/>
</dbReference>
<gene>
    <name evidence="8" type="ORF">Ato02nite_074950</name>
</gene>
<keyword evidence="3" id="KW-0210">Decarboxylase</keyword>
<evidence type="ECO:0000256" key="4">
    <source>
        <dbReference type="ARBA" id="ARBA00022898"/>
    </source>
</evidence>
<dbReference type="SUPFAM" id="SSF53383">
    <property type="entry name" value="PLP-dependent transferases"/>
    <property type="match status" value="1"/>
</dbReference>
<dbReference type="InterPro" id="IPR015424">
    <property type="entry name" value="PyrdxlP-dep_Trfase"/>
</dbReference>
<reference evidence="8 9" key="1">
    <citation type="submission" date="2021-03" db="EMBL/GenBank/DDBJ databases">
        <title>Whole genome shotgun sequence of Actinoplanes toevensis NBRC 105298.</title>
        <authorList>
            <person name="Komaki H."/>
            <person name="Tamura T."/>
        </authorList>
    </citation>
    <scope>NUCLEOTIDE SEQUENCE [LARGE SCALE GENOMIC DNA]</scope>
    <source>
        <strain evidence="8 9">NBRC 105298</strain>
    </source>
</reference>
<dbReference type="InterPro" id="IPR015421">
    <property type="entry name" value="PyrdxlP-dep_Trfase_major"/>
</dbReference>
<name>A0A919W498_9ACTN</name>
<dbReference type="Gene3D" id="3.40.640.10">
    <property type="entry name" value="Type I PLP-dependent aspartate aminotransferase-like (Major domain)"/>
    <property type="match status" value="1"/>
</dbReference>
<dbReference type="RefSeq" id="WP_213011401.1">
    <property type="nucleotide sequence ID" value="NZ_BOQN01000097.1"/>
</dbReference>
<protein>
    <submittedName>
        <fullName evidence="8">Histidine decarboxylase</fullName>
    </submittedName>
</protein>
<evidence type="ECO:0000313" key="9">
    <source>
        <dbReference type="Proteomes" id="UP000677082"/>
    </source>
</evidence>
<dbReference type="InterPro" id="IPR051151">
    <property type="entry name" value="Group_II_Decarboxylase"/>
</dbReference>
<keyword evidence="9" id="KW-1185">Reference proteome</keyword>
<dbReference type="PANTHER" id="PTHR46101">
    <property type="match status" value="1"/>
</dbReference>
<comment type="caution">
    <text evidence="8">The sequence shown here is derived from an EMBL/GenBank/DDBJ whole genome shotgun (WGS) entry which is preliminary data.</text>
</comment>
<evidence type="ECO:0000256" key="7">
    <source>
        <dbReference type="RuleBase" id="RU000382"/>
    </source>
</evidence>
<evidence type="ECO:0000256" key="5">
    <source>
        <dbReference type="ARBA" id="ARBA00023239"/>
    </source>
</evidence>
<dbReference type="Proteomes" id="UP000677082">
    <property type="component" value="Unassembled WGS sequence"/>
</dbReference>
<sequence>MTTDLLSPHSPAATSTGELAELDPYLNQVLARITVADATNIGYPRAIDIDYAALAPFLRFMLNNPGEPHGPDPIYPLHTMDVERRVLTWFANLFGAERGWTGYLASGSTEGTLHSLRLARAKLIDPLVFYSRAAHYSVLKAARILGLPAIAVDAAPHGEMDYADLRVKAARTSSRAAIVVATIGTTMTEAIDSVPAIHGSLDDAGVARRWIHADAALGGAPAALTGRTDFHLTRGGADSIVTSGHKWWGTPITTAPTLTVHQPTGDSRPISYIGNADTTIAGSRSGLAAVVLAHALTRHSLAGQRRRVEQARAVAGYACRRLTAIGWPYWRNPDAVTVMLRPLPEPLTKKWPLPVDGGWSHVICMPGITTDHIDHLVTDLQGGS</sequence>